<evidence type="ECO:0000256" key="2">
    <source>
        <dbReference type="ARBA" id="ARBA00022729"/>
    </source>
</evidence>
<comment type="caution">
    <text evidence="5">The sequence shown here is derived from an EMBL/GenBank/DDBJ whole genome shotgun (WGS) entry which is preliminary data.</text>
</comment>
<dbReference type="EMBL" id="JACCAA010000001">
    <property type="protein sequence ID" value="NYG59841.1"/>
    <property type="molecule type" value="Genomic_DNA"/>
</dbReference>
<feature type="chain" id="PRO_5038994751" evidence="3">
    <location>
        <begin position="25"/>
        <end position="399"/>
    </location>
</feature>
<dbReference type="InterPro" id="IPR051010">
    <property type="entry name" value="BCAA_transport"/>
</dbReference>
<name>A0A7Y9S056_9ACTN</name>
<reference evidence="5 6" key="1">
    <citation type="submission" date="2020-07" db="EMBL/GenBank/DDBJ databases">
        <title>Sequencing the genomes of 1000 actinobacteria strains.</title>
        <authorList>
            <person name="Klenk H.-P."/>
        </authorList>
    </citation>
    <scope>NUCLEOTIDE SEQUENCE [LARGE SCALE GENOMIC DNA]</scope>
    <source>
        <strain evidence="5 6">DSM 23819</strain>
    </source>
</reference>
<dbReference type="Pfam" id="PF13458">
    <property type="entry name" value="Peripla_BP_6"/>
    <property type="match status" value="1"/>
</dbReference>
<dbReference type="Proteomes" id="UP000540656">
    <property type="component" value="Unassembled WGS sequence"/>
</dbReference>
<dbReference type="PANTHER" id="PTHR30483">
    <property type="entry name" value="LEUCINE-SPECIFIC-BINDING PROTEIN"/>
    <property type="match status" value="1"/>
</dbReference>
<comment type="similarity">
    <text evidence="1">Belongs to the leucine-binding protein family.</text>
</comment>
<accession>A0A7Y9S056</accession>
<dbReference type="AlphaFoldDB" id="A0A7Y9S056"/>
<evidence type="ECO:0000259" key="4">
    <source>
        <dbReference type="Pfam" id="PF13458"/>
    </source>
</evidence>
<evidence type="ECO:0000313" key="6">
    <source>
        <dbReference type="Proteomes" id="UP000540656"/>
    </source>
</evidence>
<dbReference type="Gene3D" id="3.40.50.2300">
    <property type="match status" value="2"/>
</dbReference>
<evidence type="ECO:0000256" key="1">
    <source>
        <dbReference type="ARBA" id="ARBA00010062"/>
    </source>
</evidence>
<dbReference type="PANTHER" id="PTHR30483:SF6">
    <property type="entry name" value="PERIPLASMIC BINDING PROTEIN OF ABC TRANSPORTER FOR NATURAL AMINO ACIDS"/>
    <property type="match status" value="1"/>
</dbReference>
<feature type="domain" description="Leucine-binding protein" evidence="4">
    <location>
        <begin position="39"/>
        <end position="358"/>
    </location>
</feature>
<proteinExistence type="inferred from homology"/>
<gene>
    <name evidence="5" type="ORF">BJ980_002764</name>
</gene>
<evidence type="ECO:0000256" key="3">
    <source>
        <dbReference type="SAM" id="SignalP"/>
    </source>
</evidence>
<protein>
    <submittedName>
        <fullName evidence="5">ABC-type branched-subunit amino acid transport system substrate-binding protein</fullName>
    </submittedName>
</protein>
<keyword evidence="6" id="KW-1185">Reference proteome</keyword>
<dbReference type="SUPFAM" id="SSF53822">
    <property type="entry name" value="Periplasmic binding protein-like I"/>
    <property type="match status" value="1"/>
</dbReference>
<evidence type="ECO:0000313" key="5">
    <source>
        <dbReference type="EMBL" id="NYG59841.1"/>
    </source>
</evidence>
<dbReference type="PROSITE" id="PS51257">
    <property type="entry name" value="PROKAR_LIPOPROTEIN"/>
    <property type="match status" value="1"/>
</dbReference>
<dbReference type="InterPro" id="IPR028082">
    <property type="entry name" value="Peripla_BP_I"/>
</dbReference>
<organism evidence="5 6">
    <name type="scientific">Nocardioides daedukensis</name>
    <dbReference type="NCBI Taxonomy" id="634462"/>
    <lineage>
        <taxon>Bacteria</taxon>
        <taxon>Bacillati</taxon>
        <taxon>Actinomycetota</taxon>
        <taxon>Actinomycetes</taxon>
        <taxon>Propionibacteriales</taxon>
        <taxon>Nocardioidaceae</taxon>
        <taxon>Nocardioides</taxon>
    </lineage>
</organism>
<sequence>MKLFKTKFQTGLVALGLVAMAGLAACGADEGEVVADDGSVTIATIAPMSGPSAVYGESQVAMIEHLFDEANADGGVEIAGEKHKLKLKVYNDEGTPQGAQAVARDAMDEGRKFVIGPFNSGSTSAIQSEMAKSDAFWLLNSAIVDGPTKNPNVFRTAARIQAYNQPTIDYLKAHPEIKRVATITDQTHTAMMSSQDQFVKDIEALGREVVIEQSMKLGDTEFRAPVSEVIKSDVDLYVLRVNPTEAGLITKQMDELGGTVQLQWSATITNADTKVMFPDTSLMDGVLRAAPATSLDTLIVQGNERAKALDAELGAKSGGYGAFNHDAVQILFKAFAKAEDPSVEAVIKAMTELTAEDVADVTLNTYAGQDGGLVFKDREVDFKGEMAVYKDGTGWILAD</sequence>
<dbReference type="InterPro" id="IPR028081">
    <property type="entry name" value="Leu-bd"/>
</dbReference>
<keyword evidence="2 3" id="KW-0732">Signal</keyword>
<feature type="signal peptide" evidence="3">
    <location>
        <begin position="1"/>
        <end position="24"/>
    </location>
</feature>
<dbReference type="RefSeq" id="WP_179502849.1">
    <property type="nucleotide sequence ID" value="NZ_JACCAA010000001.1"/>
</dbReference>